<gene>
    <name evidence="1" type="ORF">NQ176_g10813</name>
</gene>
<accession>A0ACC1MDE8</accession>
<keyword evidence="2" id="KW-1185">Reference proteome</keyword>
<evidence type="ECO:0000313" key="1">
    <source>
        <dbReference type="EMBL" id="KAJ2964170.1"/>
    </source>
</evidence>
<name>A0ACC1MDE8_9HYPO</name>
<evidence type="ECO:0000313" key="2">
    <source>
        <dbReference type="Proteomes" id="UP001143910"/>
    </source>
</evidence>
<organism evidence="1 2">
    <name type="scientific">Zarea fungicola</name>
    <dbReference type="NCBI Taxonomy" id="93591"/>
    <lineage>
        <taxon>Eukaryota</taxon>
        <taxon>Fungi</taxon>
        <taxon>Dikarya</taxon>
        <taxon>Ascomycota</taxon>
        <taxon>Pezizomycotina</taxon>
        <taxon>Sordariomycetes</taxon>
        <taxon>Hypocreomycetidae</taxon>
        <taxon>Hypocreales</taxon>
        <taxon>Cordycipitaceae</taxon>
        <taxon>Zarea</taxon>
    </lineage>
</organism>
<reference evidence="1" key="1">
    <citation type="submission" date="2022-08" db="EMBL/GenBank/DDBJ databases">
        <title>Genome Sequence of Lecanicillium fungicola.</title>
        <authorList>
            <person name="Buettner E."/>
        </authorList>
    </citation>
    <scope>NUCLEOTIDE SEQUENCE</scope>
    <source>
        <strain evidence="1">Babe33</strain>
    </source>
</reference>
<dbReference type="EMBL" id="JANJQO010003164">
    <property type="protein sequence ID" value="KAJ2964170.1"/>
    <property type="molecule type" value="Genomic_DNA"/>
</dbReference>
<protein>
    <submittedName>
        <fullName evidence="1">Uncharacterized protein</fullName>
    </submittedName>
</protein>
<comment type="caution">
    <text evidence="1">The sequence shown here is derived from an EMBL/GenBank/DDBJ whole genome shotgun (WGS) entry which is preliminary data.</text>
</comment>
<proteinExistence type="predicted"/>
<sequence>MLRTSTGDFSDVEAVHTLLIERADSSLLDFKGHHNKPNNVVEFAYFVKLLLEQVRDRQLGKLDRKVDGLGLSRHELVFINAEIDAGTLIGVLEVT</sequence>
<dbReference type="Proteomes" id="UP001143910">
    <property type="component" value="Unassembled WGS sequence"/>
</dbReference>